<dbReference type="Proteomes" id="UP001180754">
    <property type="component" value="Unassembled WGS sequence"/>
</dbReference>
<evidence type="ECO:0008006" key="6">
    <source>
        <dbReference type="Google" id="ProtNLM"/>
    </source>
</evidence>
<keyword evidence="2" id="KW-0812">Transmembrane</keyword>
<evidence type="ECO:0000256" key="1">
    <source>
        <dbReference type="SAM" id="MobiDB-lite"/>
    </source>
</evidence>
<feature type="compositionally biased region" description="Gly residues" evidence="1">
    <location>
        <begin position="295"/>
        <end position="313"/>
    </location>
</feature>
<feature type="compositionally biased region" description="Basic residues" evidence="1">
    <location>
        <begin position="282"/>
        <end position="292"/>
    </location>
</feature>
<evidence type="ECO:0000256" key="3">
    <source>
        <dbReference type="SAM" id="SignalP"/>
    </source>
</evidence>
<evidence type="ECO:0000256" key="2">
    <source>
        <dbReference type="SAM" id="Phobius"/>
    </source>
</evidence>
<evidence type="ECO:0000313" key="5">
    <source>
        <dbReference type="Proteomes" id="UP001180754"/>
    </source>
</evidence>
<sequence>MPSRIRAAWTVAAVPALATALLAAAPLTAPATAAGPDWSARPAAGGAGGPGADDRPYFYLEGGPGSALRDRLSVVNHGKRPRTVQLRAADAASDGAWIALAAKRVTVPARTRADVPFTLTVPPETPPGDHPGAIVVSGGGHEVRVPVYLRVGGRTLAALSVEDMKVVKADGGAAIHYALVNRGNTVLTPRLAVRADGLLGEVLRRDARTLPVRLAPGRRVRLTEKWPGAPALDSVDVTLTVTAAGGAHAAASAGYTAVPRGVVAGAAAVGLGAAGGGSAWLLRRRRGRHRRPGVPGTGPTDGGADGGAEGGAPGEPARETREPAGTASGART</sequence>
<evidence type="ECO:0000313" key="4">
    <source>
        <dbReference type="EMBL" id="MDT0548839.1"/>
    </source>
</evidence>
<keyword evidence="5" id="KW-1185">Reference proteome</keyword>
<feature type="chain" id="PRO_5046943847" description="DUF916 domain-containing protein" evidence="3">
    <location>
        <begin position="34"/>
        <end position="332"/>
    </location>
</feature>
<gene>
    <name evidence="4" type="ORF">RND15_40140</name>
</gene>
<dbReference type="RefSeq" id="WP_311729407.1">
    <property type="nucleotide sequence ID" value="NZ_JAVRFD010000029.1"/>
</dbReference>
<organism evidence="4 5">
    <name type="scientific">Streptomyces lonegramiae</name>
    <dbReference type="NCBI Taxonomy" id="3075524"/>
    <lineage>
        <taxon>Bacteria</taxon>
        <taxon>Bacillati</taxon>
        <taxon>Actinomycetota</taxon>
        <taxon>Actinomycetes</taxon>
        <taxon>Kitasatosporales</taxon>
        <taxon>Streptomycetaceae</taxon>
        <taxon>Streptomyces</taxon>
    </lineage>
</organism>
<feature type="region of interest" description="Disordered" evidence="1">
    <location>
        <begin position="282"/>
        <end position="332"/>
    </location>
</feature>
<keyword evidence="3" id="KW-0732">Signal</keyword>
<name>A0ABU2XSE2_9ACTN</name>
<dbReference type="EMBL" id="JAVRFD010000029">
    <property type="protein sequence ID" value="MDT0548839.1"/>
    <property type="molecule type" value="Genomic_DNA"/>
</dbReference>
<keyword evidence="2" id="KW-0472">Membrane</keyword>
<protein>
    <recommendedName>
        <fullName evidence="6">DUF916 domain-containing protein</fullName>
    </recommendedName>
</protein>
<reference evidence="4" key="1">
    <citation type="submission" date="2024-05" db="EMBL/GenBank/DDBJ databases">
        <title>30 novel species of actinomycetes from the DSMZ collection.</title>
        <authorList>
            <person name="Nouioui I."/>
        </authorList>
    </citation>
    <scope>NUCLEOTIDE SEQUENCE</scope>
    <source>
        <strain evidence="4">DSM 41529</strain>
    </source>
</reference>
<keyword evidence="2" id="KW-1133">Transmembrane helix</keyword>
<accession>A0ABU2XSE2</accession>
<feature type="signal peptide" evidence="3">
    <location>
        <begin position="1"/>
        <end position="33"/>
    </location>
</feature>
<feature type="transmembrane region" description="Helical" evidence="2">
    <location>
        <begin position="262"/>
        <end position="282"/>
    </location>
</feature>
<comment type="caution">
    <text evidence="4">The sequence shown here is derived from an EMBL/GenBank/DDBJ whole genome shotgun (WGS) entry which is preliminary data.</text>
</comment>
<proteinExistence type="predicted"/>